<organism evidence="1 2">
    <name type="scientific">Cyclobacterium qasimii</name>
    <dbReference type="NCBI Taxonomy" id="1350429"/>
    <lineage>
        <taxon>Bacteria</taxon>
        <taxon>Pseudomonadati</taxon>
        <taxon>Bacteroidota</taxon>
        <taxon>Cytophagia</taxon>
        <taxon>Cytophagales</taxon>
        <taxon>Cyclobacteriaceae</taxon>
        <taxon>Cyclobacterium</taxon>
    </lineage>
</organism>
<evidence type="ECO:0000313" key="2">
    <source>
        <dbReference type="Proteomes" id="UP000321301"/>
    </source>
</evidence>
<dbReference type="AlphaFoldDB" id="A0A512C5X5"/>
<protein>
    <submittedName>
        <fullName evidence="1">Uncharacterized protein</fullName>
    </submittedName>
</protein>
<reference evidence="1 2" key="1">
    <citation type="submission" date="2019-07" db="EMBL/GenBank/DDBJ databases">
        <title>Whole genome shotgun sequence of Cyclobacterium qasimii NBRC 106168.</title>
        <authorList>
            <person name="Hosoyama A."/>
            <person name="Uohara A."/>
            <person name="Ohji S."/>
            <person name="Ichikawa N."/>
        </authorList>
    </citation>
    <scope>NUCLEOTIDE SEQUENCE [LARGE SCALE GENOMIC DNA]</scope>
    <source>
        <strain evidence="1 2">NBRC 106168</strain>
    </source>
</reference>
<accession>A0A512C5X5</accession>
<dbReference type="Proteomes" id="UP000321301">
    <property type="component" value="Unassembled WGS sequence"/>
</dbReference>
<evidence type="ECO:0000313" key="1">
    <source>
        <dbReference type="EMBL" id="GEO19614.1"/>
    </source>
</evidence>
<dbReference type="EMBL" id="BJYV01000001">
    <property type="protein sequence ID" value="GEO19614.1"/>
    <property type="molecule type" value="Genomic_DNA"/>
</dbReference>
<gene>
    <name evidence="1" type="ORF">CQA01_01480</name>
</gene>
<sequence length="67" mass="7971">MSQNNIGKSVFFKKSKLTIDFTGNFNLIRAISRLINYNPTYIKLTKNYVDFCMFVYQPLDLNIDYYN</sequence>
<proteinExistence type="predicted"/>
<keyword evidence="2" id="KW-1185">Reference proteome</keyword>
<comment type="caution">
    <text evidence="1">The sequence shown here is derived from an EMBL/GenBank/DDBJ whole genome shotgun (WGS) entry which is preliminary data.</text>
</comment>
<name>A0A512C5X5_9BACT</name>